<evidence type="ECO:0000313" key="2">
    <source>
        <dbReference type="EMBL" id="OBX34573.1"/>
    </source>
</evidence>
<accession>A0A1B8NX84</accession>
<proteinExistence type="predicted"/>
<feature type="compositionally biased region" description="Basic and acidic residues" evidence="1">
    <location>
        <begin position="128"/>
        <end position="148"/>
    </location>
</feature>
<comment type="caution">
    <text evidence="2">The sequence shown here is derived from an EMBL/GenBank/DDBJ whole genome shotgun (WGS) entry which is preliminary data.</text>
</comment>
<evidence type="ECO:0000256" key="1">
    <source>
        <dbReference type="SAM" id="MobiDB-lite"/>
    </source>
</evidence>
<protein>
    <submittedName>
        <fullName evidence="2">Uncharacterized protein</fullName>
    </submittedName>
</protein>
<reference evidence="2 3" key="1">
    <citation type="submission" date="2016-06" db="EMBL/GenBank/DDBJ databases">
        <title>Genome sequence of halotolerant plant growth promoting strain of Halomonas elongata HEK1 isolated from salterns of Rann of Kutch, Gujarat, India.</title>
        <authorList>
            <person name="Gaba S."/>
            <person name="Singh R.N."/>
            <person name="Abrol S."/>
            <person name="Kaushik R."/>
            <person name="Saxena A.K."/>
        </authorList>
    </citation>
    <scope>NUCLEOTIDE SEQUENCE [LARGE SCALE GENOMIC DNA]</scope>
    <source>
        <strain evidence="2 3">HEK1</strain>
    </source>
</reference>
<dbReference type="Proteomes" id="UP000092504">
    <property type="component" value="Unassembled WGS sequence"/>
</dbReference>
<dbReference type="EMBL" id="MAJD01000002">
    <property type="protein sequence ID" value="OBX34573.1"/>
    <property type="molecule type" value="Genomic_DNA"/>
</dbReference>
<gene>
    <name evidence="2" type="ORF">A8U91_03630</name>
</gene>
<name>A0A1B8NX84_HALEL</name>
<dbReference type="PATRIC" id="fig|2746.7.peg.3733"/>
<feature type="region of interest" description="Disordered" evidence="1">
    <location>
        <begin position="110"/>
        <end position="148"/>
    </location>
</feature>
<sequence>MEAYPDIEIYLAHVDPEALNAWLGDTLDTPPLASAGKNRWRAQGQHDGHDIDILLVLKAADGFASLWFDSPDTPGRRIPTAPAKPPAGWAAKFAVRWEAGSPATTRTAFCRSCPTARKRPSNGRIQGSKKEEGRGKREEGRGKREDRLAPGLGASKAFFSLPMTLVQVEENRAERRSDKAEGRRESGVYELLNEHLLETTFQHSMIKCRPVFR</sequence>
<organism evidence="2 3">
    <name type="scientific">Halomonas elongata</name>
    <dbReference type="NCBI Taxonomy" id="2746"/>
    <lineage>
        <taxon>Bacteria</taxon>
        <taxon>Pseudomonadati</taxon>
        <taxon>Pseudomonadota</taxon>
        <taxon>Gammaproteobacteria</taxon>
        <taxon>Oceanospirillales</taxon>
        <taxon>Halomonadaceae</taxon>
        <taxon>Halomonas</taxon>
    </lineage>
</organism>
<dbReference type="AlphaFoldDB" id="A0A1B8NX84"/>
<evidence type="ECO:0000313" key="3">
    <source>
        <dbReference type="Proteomes" id="UP000092504"/>
    </source>
</evidence>